<keyword evidence="8" id="KW-1185">Reference proteome</keyword>
<dbReference type="STRING" id="1754190.A0A1Y2B3X9"/>
<dbReference type="GO" id="GO:0005789">
    <property type="term" value="C:endoplasmic reticulum membrane"/>
    <property type="evidence" value="ECO:0007669"/>
    <property type="project" value="InterPro"/>
</dbReference>
<reference evidence="7 8" key="1">
    <citation type="submission" date="2016-08" db="EMBL/GenBank/DDBJ databases">
        <title>A Parts List for Fungal Cellulosomes Revealed by Comparative Genomics.</title>
        <authorList>
            <consortium name="DOE Joint Genome Institute"/>
            <person name="Haitjema C.H."/>
            <person name="Gilmore S.P."/>
            <person name="Henske J.K."/>
            <person name="Solomon K.V."/>
            <person name="De Groot R."/>
            <person name="Kuo A."/>
            <person name="Mondo S.J."/>
            <person name="Salamov A.A."/>
            <person name="Labutti K."/>
            <person name="Zhao Z."/>
            <person name="Chiniquy J."/>
            <person name="Barry K."/>
            <person name="Brewer H.M."/>
            <person name="Purvine S.O."/>
            <person name="Wright A.T."/>
            <person name="Boxma B."/>
            <person name="Van Alen T."/>
            <person name="Hackstein J.H."/>
            <person name="Baker S.E."/>
            <person name="Grigoriev I.V."/>
            <person name="O'Malley M.A."/>
        </authorList>
    </citation>
    <scope>NUCLEOTIDE SEQUENCE [LARGE SCALE GENOMIC DNA]</scope>
    <source>
        <strain evidence="7 8">G1</strain>
    </source>
</reference>
<gene>
    <name evidence="7" type="ORF">LY90DRAFT_705564</name>
</gene>
<dbReference type="PANTHER" id="PTHR13193">
    <property type="entry name" value="CGI-140"/>
    <property type="match status" value="1"/>
</dbReference>
<comment type="subcellular location">
    <subcellularLocation>
        <location evidence="1">Membrane</location>
    </subcellularLocation>
</comment>
<comment type="caution">
    <text evidence="7">The sequence shown here is derived from an EMBL/GenBank/DDBJ whole genome shotgun (WGS) entry which is preliminary data.</text>
</comment>
<dbReference type="Proteomes" id="UP000193920">
    <property type="component" value="Unassembled WGS sequence"/>
</dbReference>
<feature type="transmembrane region" description="Helical" evidence="6">
    <location>
        <begin position="30"/>
        <end position="46"/>
    </location>
</feature>
<evidence type="ECO:0000313" key="7">
    <source>
        <dbReference type="EMBL" id="ORY29187.1"/>
    </source>
</evidence>
<dbReference type="Pfam" id="PF03669">
    <property type="entry name" value="ASTER"/>
    <property type="match status" value="1"/>
</dbReference>
<dbReference type="GO" id="GO:0044183">
    <property type="term" value="F:protein folding chaperone"/>
    <property type="evidence" value="ECO:0007669"/>
    <property type="project" value="InterPro"/>
</dbReference>
<dbReference type="EMBL" id="MCOG01000181">
    <property type="protein sequence ID" value="ORY29187.1"/>
    <property type="molecule type" value="Genomic_DNA"/>
</dbReference>
<dbReference type="InterPro" id="IPR005351">
    <property type="entry name" value="ASTER"/>
</dbReference>
<sequence length="106" mass="11798">MSTTKASDPRRPDAVVKFVPPEFDEENADIDWIGFLALIIGIFGVFKKNKIASWISLFMAISSVITGKKSEAEARNGGSLFFAISSLIVIYTNELYFSRLAEMKNN</sequence>
<evidence type="ECO:0000256" key="3">
    <source>
        <dbReference type="ARBA" id="ARBA00022692"/>
    </source>
</evidence>
<protein>
    <submittedName>
        <fullName evidence="7">Uncharacterized protein</fullName>
    </submittedName>
</protein>
<proteinExistence type="inferred from homology"/>
<evidence type="ECO:0000256" key="2">
    <source>
        <dbReference type="ARBA" id="ARBA00009066"/>
    </source>
</evidence>
<organism evidence="7 8">
    <name type="scientific">Neocallimastix californiae</name>
    <dbReference type="NCBI Taxonomy" id="1754190"/>
    <lineage>
        <taxon>Eukaryota</taxon>
        <taxon>Fungi</taxon>
        <taxon>Fungi incertae sedis</taxon>
        <taxon>Chytridiomycota</taxon>
        <taxon>Chytridiomycota incertae sedis</taxon>
        <taxon>Neocallimastigomycetes</taxon>
        <taxon>Neocallimastigales</taxon>
        <taxon>Neocallimastigaceae</taxon>
        <taxon>Neocallimastix</taxon>
    </lineage>
</organism>
<evidence type="ECO:0000256" key="5">
    <source>
        <dbReference type="ARBA" id="ARBA00023136"/>
    </source>
</evidence>
<accession>A0A1Y2B3X9</accession>
<dbReference type="GO" id="GO:0045048">
    <property type="term" value="P:protein insertion into ER membrane"/>
    <property type="evidence" value="ECO:0007669"/>
    <property type="project" value="InterPro"/>
</dbReference>
<evidence type="ECO:0000256" key="4">
    <source>
        <dbReference type="ARBA" id="ARBA00022989"/>
    </source>
</evidence>
<name>A0A1Y2B3X9_9FUNG</name>
<comment type="similarity">
    <text evidence="2">Belongs to the Asterix family.</text>
</comment>
<dbReference type="PANTHER" id="PTHR13193:SF0">
    <property type="entry name" value="PAT COMPLEX SUBUNIT ASTERIX"/>
    <property type="match status" value="1"/>
</dbReference>
<dbReference type="AlphaFoldDB" id="A0A1Y2B3X9"/>
<keyword evidence="3 6" id="KW-0812">Transmembrane</keyword>
<evidence type="ECO:0000256" key="1">
    <source>
        <dbReference type="ARBA" id="ARBA00004370"/>
    </source>
</evidence>
<keyword evidence="5 6" id="KW-0472">Membrane</keyword>
<evidence type="ECO:0000256" key="6">
    <source>
        <dbReference type="SAM" id="Phobius"/>
    </source>
</evidence>
<feature type="transmembrane region" description="Helical" evidence="6">
    <location>
        <begin position="51"/>
        <end position="67"/>
    </location>
</feature>
<evidence type="ECO:0000313" key="8">
    <source>
        <dbReference type="Proteomes" id="UP000193920"/>
    </source>
</evidence>
<dbReference type="OrthoDB" id="284718at2759"/>
<keyword evidence="4 6" id="KW-1133">Transmembrane helix</keyword>
<feature type="transmembrane region" description="Helical" evidence="6">
    <location>
        <begin position="79"/>
        <end position="97"/>
    </location>
</feature>